<dbReference type="InterPro" id="IPR015660">
    <property type="entry name" value="MASH1/Ascl1a-like"/>
</dbReference>
<evidence type="ECO:0000256" key="1">
    <source>
        <dbReference type="ARBA" id="ARBA00004123"/>
    </source>
</evidence>
<reference evidence="8" key="1">
    <citation type="journal article" date="2023" name="Plant J.">
        <title>Genome sequences and population genomics provide insights into the demographic history, inbreeding, and mutation load of two 'living fossil' tree species of Dipteronia.</title>
        <authorList>
            <person name="Feng Y."/>
            <person name="Comes H.P."/>
            <person name="Chen J."/>
            <person name="Zhu S."/>
            <person name="Lu R."/>
            <person name="Zhang X."/>
            <person name="Li P."/>
            <person name="Qiu J."/>
            <person name="Olsen K.M."/>
            <person name="Qiu Y."/>
        </authorList>
    </citation>
    <scope>NUCLEOTIDE SEQUENCE</scope>
    <source>
        <strain evidence="8">KIB01</strain>
    </source>
</reference>
<keyword evidence="4" id="KW-0539">Nucleus</keyword>
<dbReference type="Proteomes" id="UP001280121">
    <property type="component" value="Unassembled WGS sequence"/>
</dbReference>
<protein>
    <recommendedName>
        <fullName evidence="7">BHLH domain-containing protein</fullName>
    </recommendedName>
</protein>
<dbReference type="AlphaFoldDB" id="A0AAD9TIM4"/>
<accession>A0AAD9TIM4</accession>
<keyword evidence="2" id="KW-0805">Transcription regulation</keyword>
<evidence type="ECO:0000256" key="2">
    <source>
        <dbReference type="ARBA" id="ARBA00023015"/>
    </source>
</evidence>
<dbReference type="InterPro" id="IPR011598">
    <property type="entry name" value="bHLH_dom"/>
</dbReference>
<dbReference type="GO" id="GO:0000977">
    <property type="term" value="F:RNA polymerase II transcription regulatory region sequence-specific DNA binding"/>
    <property type="evidence" value="ECO:0007669"/>
    <property type="project" value="TreeGrafter"/>
</dbReference>
<evidence type="ECO:0000313" key="9">
    <source>
        <dbReference type="Proteomes" id="UP001280121"/>
    </source>
</evidence>
<feature type="coiled-coil region" evidence="5">
    <location>
        <begin position="49"/>
        <end position="76"/>
    </location>
</feature>
<dbReference type="EMBL" id="JANJYI010000009">
    <property type="protein sequence ID" value="KAK2636471.1"/>
    <property type="molecule type" value="Genomic_DNA"/>
</dbReference>
<keyword evidence="5" id="KW-0175">Coiled coil</keyword>
<dbReference type="Pfam" id="PF00010">
    <property type="entry name" value="HLH"/>
    <property type="match status" value="1"/>
</dbReference>
<feature type="compositionally biased region" description="Polar residues" evidence="6">
    <location>
        <begin position="1"/>
        <end position="12"/>
    </location>
</feature>
<evidence type="ECO:0000256" key="5">
    <source>
        <dbReference type="SAM" id="Coils"/>
    </source>
</evidence>
<gene>
    <name evidence="8" type="ORF">Ddye_031263</name>
</gene>
<dbReference type="InterPro" id="IPR036638">
    <property type="entry name" value="HLH_DNA-bd_sf"/>
</dbReference>
<keyword evidence="9" id="KW-1185">Reference proteome</keyword>
<dbReference type="SUPFAM" id="SSF47459">
    <property type="entry name" value="HLH, helix-loop-helix DNA-binding domain"/>
    <property type="match status" value="1"/>
</dbReference>
<proteinExistence type="predicted"/>
<dbReference type="SMART" id="SM00353">
    <property type="entry name" value="HLH"/>
    <property type="match status" value="1"/>
</dbReference>
<comment type="caution">
    <text evidence="8">The sequence shown here is derived from an EMBL/GenBank/DDBJ whole genome shotgun (WGS) entry which is preliminary data.</text>
</comment>
<evidence type="ECO:0000259" key="7">
    <source>
        <dbReference type="PROSITE" id="PS50888"/>
    </source>
</evidence>
<keyword evidence="3" id="KW-0804">Transcription</keyword>
<dbReference type="GO" id="GO:0090575">
    <property type="term" value="C:RNA polymerase II transcription regulator complex"/>
    <property type="evidence" value="ECO:0007669"/>
    <property type="project" value="TreeGrafter"/>
</dbReference>
<feature type="domain" description="BHLH" evidence="7">
    <location>
        <begin position="8"/>
        <end position="59"/>
    </location>
</feature>
<evidence type="ECO:0000313" key="8">
    <source>
        <dbReference type="EMBL" id="KAK2636471.1"/>
    </source>
</evidence>
<dbReference type="Gene3D" id="4.10.280.10">
    <property type="entry name" value="Helix-loop-helix DNA-binding domain"/>
    <property type="match status" value="1"/>
</dbReference>
<feature type="region of interest" description="Disordered" evidence="6">
    <location>
        <begin position="1"/>
        <end position="20"/>
    </location>
</feature>
<sequence>MEGAGNSSSSVERNMKERVRRKEMTNLLSQLAFLTKPPQTSKASGPELLDHAANYIKRLQERVEEQKGRHEALLKESPCDPNYKKTTSSYSSPVLNIRSCEDSTCLEVNLICGLNNNLLLHEIISVLPQEGAEVMNVIQNNAGDRVIFTITSQV</sequence>
<dbReference type="GO" id="GO:0000981">
    <property type="term" value="F:DNA-binding transcription factor activity, RNA polymerase II-specific"/>
    <property type="evidence" value="ECO:0007669"/>
    <property type="project" value="TreeGrafter"/>
</dbReference>
<name>A0AAD9TIM4_9ROSI</name>
<comment type="subcellular location">
    <subcellularLocation>
        <location evidence="1">Nucleus</location>
    </subcellularLocation>
</comment>
<dbReference type="PANTHER" id="PTHR13935:SF118">
    <property type="entry name" value="BHLH DOMAIN-CONTAINING PROTEIN"/>
    <property type="match status" value="1"/>
</dbReference>
<evidence type="ECO:0000256" key="6">
    <source>
        <dbReference type="SAM" id="MobiDB-lite"/>
    </source>
</evidence>
<dbReference type="GO" id="GO:0046983">
    <property type="term" value="F:protein dimerization activity"/>
    <property type="evidence" value="ECO:0007669"/>
    <property type="project" value="InterPro"/>
</dbReference>
<organism evidence="8 9">
    <name type="scientific">Dipteronia dyeriana</name>
    <dbReference type="NCBI Taxonomy" id="168575"/>
    <lineage>
        <taxon>Eukaryota</taxon>
        <taxon>Viridiplantae</taxon>
        <taxon>Streptophyta</taxon>
        <taxon>Embryophyta</taxon>
        <taxon>Tracheophyta</taxon>
        <taxon>Spermatophyta</taxon>
        <taxon>Magnoliopsida</taxon>
        <taxon>eudicotyledons</taxon>
        <taxon>Gunneridae</taxon>
        <taxon>Pentapetalae</taxon>
        <taxon>rosids</taxon>
        <taxon>malvids</taxon>
        <taxon>Sapindales</taxon>
        <taxon>Sapindaceae</taxon>
        <taxon>Hippocastanoideae</taxon>
        <taxon>Acereae</taxon>
        <taxon>Dipteronia</taxon>
    </lineage>
</organism>
<dbReference type="PROSITE" id="PS50888">
    <property type="entry name" value="BHLH"/>
    <property type="match status" value="1"/>
</dbReference>
<dbReference type="PANTHER" id="PTHR13935">
    <property type="entry name" value="ACHAETE-SCUTE TRANSCRIPTION FACTOR-RELATED"/>
    <property type="match status" value="1"/>
</dbReference>
<evidence type="ECO:0000256" key="3">
    <source>
        <dbReference type="ARBA" id="ARBA00023163"/>
    </source>
</evidence>
<evidence type="ECO:0000256" key="4">
    <source>
        <dbReference type="ARBA" id="ARBA00023242"/>
    </source>
</evidence>